<keyword evidence="2" id="KW-1185">Reference proteome</keyword>
<sequence>MFKVDKLTSIHSRGEYARFCVEVDLSKRQEKEIYTKYGIDDDSVQNHEGAKSLVIVDEGKEETMSNVRVKGNIMQVILNLVKNLKQNYDVNLVFLLETRINGLQAQQIIQRMNFSNQFIQDPIEVLEESSAFGIS</sequence>
<evidence type="ECO:0000313" key="2">
    <source>
        <dbReference type="Proteomes" id="UP000257109"/>
    </source>
</evidence>
<organism evidence="1 2">
    <name type="scientific">Mucuna pruriens</name>
    <name type="common">Velvet bean</name>
    <name type="synonym">Dolichos pruriens</name>
    <dbReference type="NCBI Taxonomy" id="157652"/>
    <lineage>
        <taxon>Eukaryota</taxon>
        <taxon>Viridiplantae</taxon>
        <taxon>Streptophyta</taxon>
        <taxon>Embryophyta</taxon>
        <taxon>Tracheophyta</taxon>
        <taxon>Spermatophyta</taxon>
        <taxon>Magnoliopsida</taxon>
        <taxon>eudicotyledons</taxon>
        <taxon>Gunneridae</taxon>
        <taxon>Pentapetalae</taxon>
        <taxon>rosids</taxon>
        <taxon>fabids</taxon>
        <taxon>Fabales</taxon>
        <taxon>Fabaceae</taxon>
        <taxon>Papilionoideae</taxon>
        <taxon>50 kb inversion clade</taxon>
        <taxon>NPAAA clade</taxon>
        <taxon>indigoferoid/millettioid clade</taxon>
        <taxon>Phaseoleae</taxon>
        <taxon>Mucuna</taxon>
    </lineage>
</organism>
<dbReference type="AlphaFoldDB" id="A0A371I891"/>
<proteinExistence type="predicted"/>
<feature type="non-terminal residue" evidence="1">
    <location>
        <position position="1"/>
    </location>
</feature>
<evidence type="ECO:0000313" key="1">
    <source>
        <dbReference type="EMBL" id="RDY11261.1"/>
    </source>
</evidence>
<dbReference type="Proteomes" id="UP000257109">
    <property type="component" value="Unassembled WGS sequence"/>
</dbReference>
<comment type="caution">
    <text evidence="1">The sequence shown here is derived from an EMBL/GenBank/DDBJ whole genome shotgun (WGS) entry which is preliminary data.</text>
</comment>
<reference evidence="1" key="1">
    <citation type="submission" date="2018-05" db="EMBL/GenBank/DDBJ databases">
        <title>Draft genome of Mucuna pruriens seed.</title>
        <authorList>
            <person name="Nnadi N.E."/>
            <person name="Vos R."/>
            <person name="Hasami M.H."/>
            <person name="Devisetty U.K."/>
            <person name="Aguiy J.C."/>
        </authorList>
    </citation>
    <scope>NUCLEOTIDE SEQUENCE [LARGE SCALE GENOMIC DNA]</scope>
    <source>
        <strain evidence="1">JCA_2017</strain>
    </source>
</reference>
<protein>
    <submittedName>
        <fullName evidence="1">Uncharacterized protein</fullName>
    </submittedName>
</protein>
<gene>
    <name evidence="1" type="ORF">CR513_04109</name>
</gene>
<dbReference type="EMBL" id="QJKJ01000677">
    <property type="protein sequence ID" value="RDY11261.1"/>
    <property type="molecule type" value="Genomic_DNA"/>
</dbReference>
<name>A0A371I891_MUCPR</name>
<accession>A0A371I891</accession>